<accession>A0A8J2NMF8</accession>
<keyword evidence="2" id="KW-1185">Reference proteome</keyword>
<organism evidence="1 2">
    <name type="scientific">Allacma fusca</name>
    <dbReference type="NCBI Taxonomy" id="39272"/>
    <lineage>
        <taxon>Eukaryota</taxon>
        <taxon>Metazoa</taxon>
        <taxon>Ecdysozoa</taxon>
        <taxon>Arthropoda</taxon>
        <taxon>Hexapoda</taxon>
        <taxon>Collembola</taxon>
        <taxon>Symphypleona</taxon>
        <taxon>Sminthuridae</taxon>
        <taxon>Allacma</taxon>
    </lineage>
</organism>
<reference evidence="1" key="1">
    <citation type="submission" date="2021-06" db="EMBL/GenBank/DDBJ databases">
        <authorList>
            <person name="Hodson N. C."/>
            <person name="Mongue J. A."/>
            <person name="Jaron S. K."/>
        </authorList>
    </citation>
    <scope>NUCLEOTIDE SEQUENCE</scope>
</reference>
<proteinExistence type="predicted"/>
<sequence>MVLFVHENIIHQSMCLSFILGVENILFFLEKAKDLGNSIAK</sequence>
<dbReference type="EMBL" id="CAJVCH010029617">
    <property type="protein sequence ID" value="CAG7707270.1"/>
    <property type="molecule type" value="Genomic_DNA"/>
</dbReference>
<dbReference type="AlphaFoldDB" id="A0A8J2NMF8"/>
<name>A0A8J2NMF8_9HEXA</name>
<feature type="non-terminal residue" evidence="1">
    <location>
        <position position="41"/>
    </location>
</feature>
<comment type="caution">
    <text evidence="1">The sequence shown here is derived from an EMBL/GenBank/DDBJ whole genome shotgun (WGS) entry which is preliminary data.</text>
</comment>
<evidence type="ECO:0000313" key="1">
    <source>
        <dbReference type="EMBL" id="CAG7707270.1"/>
    </source>
</evidence>
<evidence type="ECO:0000313" key="2">
    <source>
        <dbReference type="Proteomes" id="UP000708208"/>
    </source>
</evidence>
<protein>
    <submittedName>
        <fullName evidence="1">Uncharacterized protein</fullName>
    </submittedName>
</protein>
<gene>
    <name evidence="1" type="ORF">AFUS01_LOCUS4719</name>
</gene>
<dbReference type="Proteomes" id="UP000708208">
    <property type="component" value="Unassembled WGS sequence"/>
</dbReference>